<evidence type="ECO:0000256" key="1">
    <source>
        <dbReference type="SAM" id="MobiDB-lite"/>
    </source>
</evidence>
<proteinExistence type="predicted"/>
<feature type="compositionally biased region" description="Acidic residues" evidence="1">
    <location>
        <begin position="582"/>
        <end position="596"/>
    </location>
</feature>
<feature type="compositionally biased region" description="Polar residues" evidence="1">
    <location>
        <begin position="283"/>
        <end position="301"/>
    </location>
</feature>
<comment type="caution">
    <text evidence="2">The sequence shown here is derived from an EMBL/GenBank/DDBJ whole genome shotgun (WGS) entry which is preliminary data.</text>
</comment>
<feature type="region of interest" description="Disordered" evidence="1">
    <location>
        <begin position="45"/>
        <end position="72"/>
    </location>
</feature>
<feature type="region of interest" description="Disordered" evidence="1">
    <location>
        <begin position="274"/>
        <end position="335"/>
    </location>
</feature>
<feature type="region of interest" description="Disordered" evidence="1">
    <location>
        <begin position="85"/>
        <end position="165"/>
    </location>
</feature>
<dbReference type="OrthoDB" id="3438840at2759"/>
<organism evidence="2 3">
    <name type="scientific">Endocarpon pusillum</name>
    <dbReference type="NCBI Taxonomy" id="364733"/>
    <lineage>
        <taxon>Eukaryota</taxon>
        <taxon>Fungi</taxon>
        <taxon>Dikarya</taxon>
        <taxon>Ascomycota</taxon>
        <taxon>Pezizomycotina</taxon>
        <taxon>Eurotiomycetes</taxon>
        <taxon>Chaetothyriomycetidae</taxon>
        <taxon>Verrucariales</taxon>
        <taxon>Verrucariaceae</taxon>
        <taxon>Endocarpon</taxon>
    </lineage>
</organism>
<feature type="compositionally biased region" description="Pro residues" evidence="1">
    <location>
        <begin position="505"/>
        <end position="518"/>
    </location>
</feature>
<evidence type="ECO:0000313" key="2">
    <source>
        <dbReference type="EMBL" id="KAF7512422.1"/>
    </source>
</evidence>
<feature type="compositionally biased region" description="Polar residues" evidence="1">
    <location>
        <begin position="408"/>
        <end position="421"/>
    </location>
</feature>
<feature type="compositionally biased region" description="Acidic residues" evidence="1">
    <location>
        <begin position="861"/>
        <end position="874"/>
    </location>
</feature>
<feature type="compositionally biased region" description="Polar residues" evidence="1">
    <location>
        <begin position="249"/>
        <end position="263"/>
    </location>
</feature>
<keyword evidence="3" id="KW-1185">Reference proteome</keyword>
<feature type="region of interest" description="Disordered" evidence="1">
    <location>
        <begin position="821"/>
        <end position="887"/>
    </location>
</feature>
<protein>
    <submittedName>
        <fullName evidence="2">Uncharacterized protein</fullName>
    </submittedName>
</protein>
<feature type="region of interest" description="Disordered" evidence="1">
    <location>
        <begin position="192"/>
        <end position="220"/>
    </location>
</feature>
<accession>A0A8H7AT07</accession>
<feature type="region of interest" description="Disordered" evidence="1">
    <location>
        <begin position="371"/>
        <end position="423"/>
    </location>
</feature>
<dbReference type="Proteomes" id="UP000606974">
    <property type="component" value="Unassembled WGS sequence"/>
</dbReference>
<gene>
    <name evidence="2" type="ORF">GJ744_001357</name>
</gene>
<name>A0A8H7AT07_9EURO</name>
<feature type="region of interest" description="Disordered" evidence="1">
    <location>
        <begin position="667"/>
        <end position="809"/>
    </location>
</feature>
<dbReference type="AlphaFoldDB" id="A0A8H7AT07"/>
<feature type="compositionally biased region" description="Basic and acidic residues" evidence="1">
    <location>
        <begin position="693"/>
        <end position="719"/>
    </location>
</feature>
<feature type="compositionally biased region" description="Low complexity" evidence="1">
    <location>
        <begin position="672"/>
        <end position="685"/>
    </location>
</feature>
<reference evidence="2" key="1">
    <citation type="submission" date="2020-02" db="EMBL/GenBank/DDBJ databases">
        <authorList>
            <person name="Palmer J.M."/>
        </authorList>
    </citation>
    <scope>NUCLEOTIDE SEQUENCE</scope>
    <source>
        <strain evidence="2">EPUS1.4</strain>
        <tissue evidence="2">Thallus</tissue>
    </source>
</reference>
<evidence type="ECO:0000313" key="3">
    <source>
        <dbReference type="Proteomes" id="UP000606974"/>
    </source>
</evidence>
<feature type="compositionally biased region" description="Polar residues" evidence="1">
    <location>
        <begin position="378"/>
        <end position="392"/>
    </location>
</feature>
<feature type="compositionally biased region" description="Low complexity" evidence="1">
    <location>
        <begin position="48"/>
        <end position="64"/>
    </location>
</feature>
<feature type="compositionally biased region" description="Low complexity" evidence="1">
    <location>
        <begin position="553"/>
        <end position="563"/>
    </location>
</feature>
<sequence>MTTVHSHPALQAVAVEHGHENPSLSTLTNPGILLRYRDAPSSPYRFGESSFLSSDTEPSPSSSTGFASPASTEAFEIGTARTFLMPIRPKPAPPSSKPLLFKGYSHSAPLSDIGEEESTPKSKRLRSRSPSPTASSPTIAPQLPGGWSQKREKRQSLMSSSSSISIGSDLQWEAFDTRAGMSDRLRADLAAAGDDSFNLDGCDNKRDSMATNGDDEYSSQALSKKAEQILASAKKRLTNMEGNLSKARTSLLETPKGSPSASDYKQAGGLYRSISQGGDRRLSQSSNARKARQSHTITNGAGSLHVRNVSDTSVLSRAAKYPRPPEVRSASAMDYGYGSHSIDSMLYDRSRSATPGLSSTLSRTQLGPLDTLQEEEGSPSTGITCSNSSQSRGLGIRNHKFHSRNTSHESSFGFTRSQSQRSTRELWDQVNGLRSKIADLCSGQQAERYRRNSLQNLRSRSSIAAAEEWYLGAAEYVAGESALSTSAGMGWRSGKDREEGSTTPPTFPQSPQSPPTPRSPRRSQSPCSAKDSGFEEVQRGPSPVAHSGRALHSHSNSLNSPSALRDINGKGDEQDSYIQESQYEDAFEGGSEEIGDVVAASEEEQIYLNEVLEESLQDVEPEVPSIPDVMHIVEPERHEDRADAFDYENFFLHSALGNYSQTGYHRRNLSQATAESRASYESSESGETTRGPQAREKGAISEEDAERLKGDGRAVRDAETSWQDEPPKQTAPNPPFAQQHLRTHSIESVSTTATFATATEGGGNDSESETDTVPSEILHWGERPLPSSNNMVAAWPSRPASSPRGLANLANGHASRLGIHVIQTETDDLTAPSSDALPTPPTSSPLHQETEQEQQQQQQQQDEECDHEAGEDDDHSSQQQPPNTEILVSALITLANPDFKPTRSFSELDKELVISVLRSVGGVCEGIDASDSRGDVQEGRVWRRRLDTARRLLEGEIEIEDEDEDD</sequence>
<feature type="compositionally biased region" description="Low complexity" evidence="1">
    <location>
        <begin position="128"/>
        <end position="141"/>
    </location>
</feature>
<dbReference type="EMBL" id="JAACFV010000012">
    <property type="protein sequence ID" value="KAF7512422.1"/>
    <property type="molecule type" value="Genomic_DNA"/>
</dbReference>
<feature type="region of interest" description="Disordered" evidence="1">
    <location>
        <begin position="249"/>
        <end position="268"/>
    </location>
</feature>
<feature type="region of interest" description="Disordered" evidence="1">
    <location>
        <begin position="484"/>
        <end position="596"/>
    </location>
</feature>